<feature type="compositionally biased region" description="Polar residues" evidence="2">
    <location>
        <begin position="7"/>
        <end position="19"/>
    </location>
</feature>
<protein>
    <recommendedName>
        <fullName evidence="4">B box-type domain-containing protein</fullName>
    </recommendedName>
</protein>
<organism evidence="5 6">
    <name type="scientific">Rhizoctonia solani</name>
    <dbReference type="NCBI Taxonomy" id="456999"/>
    <lineage>
        <taxon>Eukaryota</taxon>
        <taxon>Fungi</taxon>
        <taxon>Dikarya</taxon>
        <taxon>Basidiomycota</taxon>
        <taxon>Agaricomycotina</taxon>
        <taxon>Agaricomycetes</taxon>
        <taxon>Cantharellales</taxon>
        <taxon>Ceratobasidiaceae</taxon>
        <taxon>Rhizoctonia</taxon>
    </lineage>
</organism>
<keyword evidence="3" id="KW-0812">Transmembrane</keyword>
<feature type="domain" description="B box-type" evidence="4">
    <location>
        <begin position="91"/>
        <end position="122"/>
    </location>
</feature>
<dbReference type="AlphaFoldDB" id="A0A8H8T401"/>
<feature type="compositionally biased region" description="Basic and acidic residues" evidence="2">
    <location>
        <begin position="362"/>
        <end position="376"/>
    </location>
</feature>
<sequence length="425" mass="47008">MDYSKDPPTSSDASWTTMTDVPDEVNQETACADQTIADTRPRKRRRITSGGSIAAQPDSSTNRSPQRHCYSDIRQHASGSVQFLELGVEIGSQETCRTCRKSISNYYCSRCATPTCSICTRTCSIAAISTPPTPLLCFSATPSPRPSSKRLLADDSSDSFEGIDADDLRMRLSRSGNLPTASKRRSSSSAISSSGRDADNETNDTSWWEEPSSGGCGRVICQACAVEDADSTPKSPTFFRRFYLAISYTQQPWIMLLARVTPPTTSAATPTGTPSTQSAMSRTSTYNTVSFIIAAVALTVGFTIFYQLYWRKRPSNPEPRLCVSRAGVARFVTGDARERRERERILEQAQREQGREPCAAEWRTRRVEESPRDGTRLPKYSRSPEFVQSTRPEMEGVGSHVVIQVPPPTYDQTVARPPSPRRTYA</sequence>
<proteinExistence type="predicted"/>
<keyword evidence="3" id="KW-0472">Membrane</keyword>
<dbReference type="InterPro" id="IPR000315">
    <property type="entry name" value="Znf_B-box"/>
</dbReference>
<dbReference type="Proteomes" id="UP000650533">
    <property type="component" value="Chromosome 16"/>
</dbReference>
<dbReference type="GeneID" id="67023920"/>
<keyword evidence="1" id="KW-0862">Zinc</keyword>
<evidence type="ECO:0000256" key="3">
    <source>
        <dbReference type="SAM" id="Phobius"/>
    </source>
</evidence>
<accession>A0A8H8T401</accession>
<gene>
    <name evidence="5" type="ORF">RhiXN_01638</name>
</gene>
<evidence type="ECO:0000313" key="5">
    <source>
        <dbReference type="EMBL" id="QRW27043.1"/>
    </source>
</evidence>
<evidence type="ECO:0000256" key="1">
    <source>
        <dbReference type="PROSITE-ProRule" id="PRU00024"/>
    </source>
</evidence>
<dbReference type="PROSITE" id="PS50119">
    <property type="entry name" value="ZF_BBOX"/>
    <property type="match status" value="1"/>
</dbReference>
<evidence type="ECO:0000313" key="6">
    <source>
        <dbReference type="Proteomes" id="UP000650533"/>
    </source>
</evidence>
<dbReference type="GO" id="GO:0008270">
    <property type="term" value="F:zinc ion binding"/>
    <property type="evidence" value="ECO:0007669"/>
    <property type="project" value="UniProtKB-KW"/>
</dbReference>
<feature type="transmembrane region" description="Helical" evidence="3">
    <location>
        <begin position="289"/>
        <end position="310"/>
    </location>
</feature>
<evidence type="ECO:0000256" key="2">
    <source>
        <dbReference type="SAM" id="MobiDB-lite"/>
    </source>
</evidence>
<dbReference type="KEGG" id="rsx:RhiXN_01638"/>
<evidence type="ECO:0000259" key="4">
    <source>
        <dbReference type="PROSITE" id="PS50119"/>
    </source>
</evidence>
<feature type="region of interest" description="Disordered" evidence="2">
    <location>
        <begin position="174"/>
        <end position="213"/>
    </location>
</feature>
<keyword evidence="1" id="KW-0863">Zinc-finger</keyword>
<dbReference type="RefSeq" id="XP_043187280.1">
    <property type="nucleotide sequence ID" value="XM_043321457.1"/>
</dbReference>
<name>A0A8H8T401_9AGAM</name>
<feature type="region of interest" description="Disordered" evidence="2">
    <location>
        <begin position="1"/>
        <end position="67"/>
    </location>
</feature>
<feature type="region of interest" description="Disordered" evidence="2">
    <location>
        <begin position="348"/>
        <end position="425"/>
    </location>
</feature>
<dbReference type="EMBL" id="CP059673">
    <property type="protein sequence ID" value="QRW27043.1"/>
    <property type="molecule type" value="Genomic_DNA"/>
</dbReference>
<keyword evidence="3" id="KW-1133">Transmembrane helix</keyword>
<keyword evidence="1" id="KW-0479">Metal-binding</keyword>
<reference evidence="5" key="1">
    <citation type="submission" date="2020-05" db="EMBL/GenBank/DDBJ databases">
        <title>Evolutionary and genomic comparisons of hybrid uninucleate and nonhybrid Rhizoctonia fungi.</title>
        <authorList>
            <person name="Li C."/>
            <person name="Chen X."/>
        </authorList>
    </citation>
    <scope>NUCLEOTIDE SEQUENCE</scope>
    <source>
        <strain evidence="5">AG-1 IA</strain>
    </source>
</reference>